<dbReference type="EMBL" id="BAAARB010000017">
    <property type="protein sequence ID" value="GAA2387182.1"/>
    <property type="molecule type" value="Genomic_DNA"/>
</dbReference>
<protein>
    <recommendedName>
        <fullName evidence="6">Alpha-amylase</fullName>
    </recommendedName>
</protein>
<accession>A0ABN3HSP0</accession>
<dbReference type="RefSeq" id="WP_346076955.1">
    <property type="nucleotide sequence ID" value="NZ_BAAARB010000017.1"/>
</dbReference>
<proteinExistence type="inferred from homology"/>
<name>A0ABN3HSP0_9ACTN</name>
<dbReference type="InterPro" id="IPR013784">
    <property type="entry name" value="Carb-bd-like_fold"/>
</dbReference>
<keyword evidence="3" id="KW-0732">Signal</keyword>
<sequence>MRNAVDGHSRLIRGAVRDERGGSVPDATVTVIDQQGSQVAVASARHDGSFTAHVAADGQYVLAASATGHEPAAVTAMIAGAPIQTQIVLSAHSALGGLVRAADGAPIAGAVVTATAPSGHVVATAVAGADGRWELRGVAEGGYTLVVNAPGFEATARTVAHTAGSSQPVVVEMRSAVALSGLVTDAHGGVIGHSQVSLLAADGSMAASVFSDEDGRYSFTDLTPGDYTVLANGYAPVAATVDVRAGRFVNHEFVLGVQGR</sequence>
<evidence type="ECO:0000256" key="3">
    <source>
        <dbReference type="ARBA" id="ARBA00022729"/>
    </source>
</evidence>
<dbReference type="Gene3D" id="2.60.40.1120">
    <property type="entry name" value="Carboxypeptidase-like, regulatory domain"/>
    <property type="match status" value="3"/>
</dbReference>
<gene>
    <name evidence="4" type="ORF">GCM10009855_29120</name>
</gene>
<reference evidence="4 5" key="1">
    <citation type="journal article" date="2019" name="Int. J. Syst. Evol. Microbiol.">
        <title>The Global Catalogue of Microorganisms (GCM) 10K type strain sequencing project: providing services to taxonomists for standard genome sequencing and annotation.</title>
        <authorList>
            <consortium name="The Broad Institute Genomics Platform"/>
            <consortium name="The Broad Institute Genome Sequencing Center for Infectious Disease"/>
            <person name="Wu L."/>
            <person name="Ma J."/>
        </authorList>
    </citation>
    <scope>NUCLEOTIDE SEQUENCE [LARGE SCALE GENOMIC DNA]</scope>
    <source>
        <strain evidence="4 5">JCM 16227</strain>
    </source>
</reference>
<dbReference type="Proteomes" id="UP001501170">
    <property type="component" value="Unassembled WGS sequence"/>
</dbReference>
<comment type="similarity">
    <text evidence="1">Belongs to the serine-aspartate repeat-containing protein (SDr) family.</text>
</comment>
<dbReference type="SUPFAM" id="SSF49452">
    <property type="entry name" value="Starch-binding domain-like"/>
    <property type="match status" value="2"/>
</dbReference>
<organism evidence="4 5">
    <name type="scientific">Gordonia cholesterolivorans</name>
    <dbReference type="NCBI Taxonomy" id="559625"/>
    <lineage>
        <taxon>Bacteria</taxon>
        <taxon>Bacillati</taxon>
        <taxon>Actinomycetota</taxon>
        <taxon>Actinomycetes</taxon>
        <taxon>Mycobacteriales</taxon>
        <taxon>Gordoniaceae</taxon>
        <taxon>Gordonia</taxon>
    </lineage>
</organism>
<keyword evidence="5" id="KW-1185">Reference proteome</keyword>
<dbReference type="SUPFAM" id="SSF49464">
    <property type="entry name" value="Carboxypeptidase regulatory domain-like"/>
    <property type="match status" value="1"/>
</dbReference>
<evidence type="ECO:0000313" key="5">
    <source>
        <dbReference type="Proteomes" id="UP001501170"/>
    </source>
</evidence>
<dbReference type="PANTHER" id="PTHR36108">
    <property type="entry name" value="COLOSSIN-B-RELATED"/>
    <property type="match status" value="1"/>
</dbReference>
<dbReference type="PANTHER" id="PTHR36108:SF13">
    <property type="entry name" value="COLOSSIN-B-RELATED"/>
    <property type="match status" value="1"/>
</dbReference>
<dbReference type="Pfam" id="PF13620">
    <property type="entry name" value="CarboxypepD_reg"/>
    <property type="match status" value="3"/>
</dbReference>
<evidence type="ECO:0000313" key="4">
    <source>
        <dbReference type="EMBL" id="GAA2387182.1"/>
    </source>
</evidence>
<keyword evidence="2" id="KW-0964">Secreted</keyword>
<dbReference type="InterPro" id="IPR008969">
    <property type="entry name" value="CarboxyPept-like_regulatory"/>
</dbReference>
<evidence type="ECO:0008006" key="6">
    <source>
        <dbReference type="Google" id="ProtNLM"/>
    </source>
</evidence>
<evidence type="ECO:0000256" key="2">
    <source>
        <dbReference type="ARBA" id="ARBA00022525"/>
    </source>
</evidence>
<evidence type="ECO:0000256" key="1">
    <source>
        <dbReference type="ARBA" id="ARBA00007257"/>
    </source>
</evidence>
<comment type="caution">
    <text evidence="4">The sequence shown here is derived from an EMBL/GenBank/DDBJ whole genome shotgun (WGS) entry which is preliminary data.</text>
</comment>